<comment type="caution">
    <text evidence="1">The sequence shown here is derived from an EMBL/GenBank/DDBJ whole genome shotgun (WGS) entry which is preliminary data.</text>
</comment>
<proteinExistence type="predicted"/>
<organism evidence="1 2">
    <name type="scientific">Eumeta variegata</name>
    <name type="common">Bagworm moth</name>
    <name type="synonym">Eumeta japonica</name>
    <dbReference type="NCBI Taxonomy" id="151549"/>
    <lineage>
        <taxon>Eukaryota</taxon>
        <taxon>Metazoa</taxon>
        <taxon>Ecdysozoa</taxon>
        <taxon>Arthropoda</taxon>
        <taxon>Hexapoda</taxon>
        <taxon>Insecta</taxon>
        <taxon>Pterygota</taxon>
        <taxon>Neoptera</taxon>
        <taxon>Endopterygota</taxon>
        <taxon>Lepidoptera</taxon>
        <taxon>Glossata</taxon>
        <taxon>Ditrysia</taxon>
        <taxon>Tineoidea</taxon>
        <taxon>Psychidae</taxon>
        <taxon>Oiketicinae</taxon>
        <taxon>Eumeta</taxon>
    </lineage>
</organism>
<dbReference type="OrthoDB" id="338854at2759"/>
<evidence type="ECO:0000313" key="1">
    <source>
        <dbReference type="EMBL" id="GBP21090.1"/>
    </source>
</evidence>
<accession>A0A4C1U4B5</accession>
<dbReference type="EMBL" id="BGZK01000125">
    <property type="protein sequence ID" value="GBP21090.1"/>
    <property type="molecule type" value="Genomic_DNA"/>
</dbReference>
<protein>
    <submittedName>
        <fullName evidence="1">Uncharacterized protein</fullName>
    </submittedName>
</protein>
<dbReference type="AlphaFoldDB" id="A0A4C1U4B5"/>
<evidence type="ECO:0000313" key="2">
    <source>
        <dbReference type="Proteomes" id="UP000299102"/>
    </source>
</evidence>
<dbReference type="Proteomes" id="UP000299102">
    <property type="component" value="Unassembled WGS sequence"/>
</dbReference>
<keyword evidence="2" id="KW-1185">Reference proteome</keyword>
<reference evidence="1 2" key="1">
    <citation type="journal article" date="2019" name="Commun. Biol.">
        <title>The bagworm genome reveals a unique fibroin gene that provides high tensile strength.</title>
        <authorList>
            <person name="Kono N."/>
            <person name="Nakamura H."/>
            <person name="Ohtoshi R."/>
            <person name="Tomita M."/>
            <person name="Numata K."/>
            <person name="Arakawa K."/>
        </authorList>
    </citation>
    <scope>NUCLEOTIDE SEQUENCE [LARGE SCALE GENOMIC DNA]</scope>
</reference>
<name>A0A4C1U4B5_EUMVA</name>
<gene>
    <name evidence="1" type="ORF">EVAR_11121_1</name>
</gene>
<sequence length="137" mass="15445">MWPSTVLLVQRTKLYLCEISHAKRNSERQSFVRLTCTVSFCLKRNTPAHAVRSQADPAPLFKRLKLSMELESEWLSKQSTSGDAKPLAGLMRQVLRDINSKRMCTLTGQYESGGACALHRPAVDDDMRSRAMVFADV</sequence>